<sequence>MLKYRDQGNPEEREEVNVSTNLISHEDAACALELALRNVEQQAAPTLTDLMFIGVDATLRSQE</sequence>
<reference evidence="1 2" key="1">
    <citation type="journal article" date="2019" name="Sci. Rep.">
        <title>Orb-weaving spider Araneus ventricosus genome elucidates the spidroin gene catalogue.</title>
        <authorList>
            <person name="Kono N."/>
            <person name="Nakamura H."/>
            <person name="Ohtoshi R."/>
            <person name="Moran D.A.P."/>
            <person name="Shinohara A."/>
            <person name="Yoshida Y."/>
            <person name="Fujiwara M."/>
            <person name="Mori M."/>
            <person name="Tomita M."/>
            <person name="Arakawa K."/>
        </authorList>
    </citation>
    <scope>NUCLEOTIDE SEQUENCE [LARGE SCALE GENOMIC DNA]</scope>
</reference>
<comment type="caution">
    <text evidence="1">The sequence shown here is derived from an EMBL/GenBank/DDBJ whole genome shotgun (WGS) entry which is preliminary data.</text>
</comment>
<evidence type="ECO:0000313" key="1">
    <source>
        <dbReference type="EMBL" id="GBO42789.1"/>
    </source>
</evidence>
<dbReference type="OrthoDB" id="6753532at2759"/>
<protein>
    <submittedName>
        <fullName evidence="1">Uncharacterized protein</fullName>
    </submittedName>
</protein>
<dbReference type="Proteomes" id="UP000499080">
    <property type="component" value="Unassembled WGS sequence"/>
</dbReference>
<dbReference type="EMBL" id="BGPR01069034">
    <property type="protein sequence ID" value="GBO42789.1"/>
    <property type="molecule type" value="Genomic_DNA"/>
</dbReference>
<evidence type="ECO:0000313" key="2">
    <source>
        <dbReference type="Proteomes" id="UP000499080"/>
    </source>
</evidence>
<accession>A0A4Y2WZT2</accession>
<dbReference type="AlphaFoldDB" id="A0A4Y2WZT2"/>
<gene>
    <name evidence="1" type="ORF">AVEN_148476_1</name>
</gene>
<proteinExistence type="predicted"/>
<name>A0A4Y2WZT2_ARAVE</name>
<feature type="non-terminal residue" evidence="1">
    <location>
        <position position="63"/>
    </location>
</feature>
<keyword evidence="2" id="KW-1185">Reference proteome</keyword>
<organism evidence="1 2">
    <name type="scientific">Araneus ventricosus</name>
    <name type="common">Orbweaver spider</name>
    <name type="synonym">Epeira ventricosa</name>
    <dbReference type="NCBI Taxonomy" id="182803"/>
    <lineage>
        <taxon>Eukaryota</taxon>
        <taxon>Metazoa</taxon>
        <taxon>Ecdysozoa</taxon>
        <taxon>Arthropoda</taxon>
        <taxon>Chelicerata</taxon>
        <taxon>Arachnida</taxon>
        <taxon>Araneae</taxon>
        <taxon>Araneomorphae</taxon>
        <taxon>Entelegynae</taxon>
        <taxon>Araneoidea</taxon>
        <taxon>Araneidae</taxon>
        <taxon>Araneus</taxon>
    </lineage>
</organism>